<dbReference type="InterPro" id="IPR013783">
    <property type="entry name" value="Ig-like_fold"/>
</dbReference>
<comment type="caution">
    <text evidence="3">The sequence shown here is derived from an EMBL/GenBank/DDBJ whole genome shotgun (WGS) entry which is preliminary data.</text>
</comment>
<dbReference type="EMBL" id="LIAE01007728">
    <property type="protein sequence ID" value="PAV77366.1"/>
    <property type="molecule type" value="Genomic_DNA"/>
</dbReference>
<dbReference type="InterPro" id="IPR008962">
    <property type="entry name" value="PapD-like_sf"/>
</dbReference>
<gene>
    <name evidence="3" type="ORF">WR25_08432</name>
</gene>
<keyword evidence="4" id="KW-1185">Reference proteome</keyword>
<reference evidence="3 4" key="1">
    <citation type="journal article" date="2017" name="Curr. Biol.">
        <title>Genome architecture and evolution of a unichromosomal asexual nematode.</title>
        <authorList>
            <person name="Fradin H."/>
            <person name="Zegar C."/>
            <person name="Gutwein M."/>
            <person name="Lucas J."/>
            <person name="Kovtun M."/>
            <person name="Corcoran D."/>
            <person name="Baugh L.R."/>
            <person name="Kiontke K."/>
            <person name="Gunsalus K."/>
            <person name="Fitch D.H."/>
            <person name="Piano F."/>
        </authorList>
    </citation>
    <scope>NUCLEOTIDE SEQUENCE [LARGE SCALE GENOMIC DNA]</scope>
    <source>
        <strain evidence="3">PF1309</strain>
    </source>
</reference>
<evidence type="ECO:0000256" key="2">
    <source>
        <dbReference type="SAM" id="MobiDB-lite"/>
    </source>
</evidence>
<dbReference type="Proteomes" id="UP000218231">
    <property type="component" value="Unassembled WGS sequence"/>
</dbReference>
<proteinExistence type="predicted"/>
<sequence length="333" mass="37018">MQQPAPQWIALDRILLCFDVEQANEASQAVCIRRCTKHAIAWRVLTNSPTQFIVSPNRGILSDDLHKEIRITLVKNIFLSENGIRIEAMPIKDKTVSLDKIWENPLPANRQQLQFELTTTLVNIAKATALGASARQLSTAEPTVEEMLLSSNHTAKELNAMEMVLKQDIEIIEKNIRVTTQLQNRLQTQLKTRQEQAEQLRLQLEGLEADIAVLKRKVDTLMESIPKDQRRGQMTYEVITSPELGGQGEAISFLLVSELRPLTAFAKQSDNSVPIDPPDNKEIKEGLLTKTPKTPGKSKSLENVKKPGKAQSNQQQKLGGGGNSDANAPCCIS</sequence>
<dbReference type="OrthoDB" id="264603at2759"/>
<keyword evidence="1" id="KW-0175">Coiled coil</keyword>
<protein>
    <recommendedName>
        <fullName evidence="5">Major sperm protein</fullName>
    </recommendedName>
</protein>
<dbReference type="AlphaFoldDB" id="A0A2A2KTM8"/>
<name>A0A2A2KTM8_9BILA</name>
<feature type="coiled-coil region" evidence="1">
    <location>
        <begin position="183"/>
        <end position="224"/>
    </location>
</feature>
<accession>A0A2A2KTM8</accession>
<feature type="compositionally biased region" description="Basic and acidic residues" evidence="2">
    <location>
        <begin position="278"/>
        <end position="287"/>
    </location>
</feature>
<evidence type="ECO:0000256" key="1">
    <source>
        <dbReference type="SAM" id="Coils"/>
    </source>
</evidence>
<dbReference type="Gene3D" id="2.60.40.10">
    <property type="entry name" value="Immunoglobulins"/>
    <property type="match status" value="1"/>
</dbReference>
<organism evidence="3 4">
    <name type="scientific">Diploscapter pachys</name>
    <dbReference type="NCBI Taxonomy" id="2018661"/>
    <lineage>
        <taxon>Eukaryota</taxon>
        <taxon>Metazoa</taxon>
        <taxon>Ecdysozoa</taxon>
        <taxon>Nematoda</taxon>
        <taxon>Chromadorea</taxon>
        <taxon>Rhabditida</taxon>
        <taxon>Rhabditina</taxon>
        <taxon>Rhabditomorpha</taxon>
        <taxon>Rhabditoidea</taxon>
        <taxon>Rhabditidae</taxon>
        <taxon>Diploscapter</taxon>
    </lineage>
</organism>
<feature type="compositionally biased region" description="Low complexity" evidence="2">
    <location>
        <begin position="288"/>
        <end position="298"/>
    </location>
</feature>
<dbReference type="SUPFAM" id="SSF49354">
    <property type="entry name" value="PapD-like"/>
    <property type="match status" value="1"/>
</dbReference>
<feature type="region of interest" description="Disordered" evidence="2">
    <location>
        <begin position="269"/>
        <end position="333"/>
    </location>
</feature>
<evidence type="ECO:0008006" key="5">
    <source>
        <dbReference type="Google" id="ProtNLM"/>
    </source>
</evidence>
<evidence type="ECO:0000313" key="3">
    <source>
        <dbReference type="EMBL" id="PAV77366.1"/>
    </source>
</evidence>
<evidence type="ECO:0000313" key="4">
    <source>
        <dbReference type="Proteomes" id="UP000218231"/>
    </source>
</evidence>